<dbReference type="GO" id="GO:0070403">
    <property type="term" value="F:NAD+ binding"/>
    <property type="evidence" value="ECO:0007669"/>
    <property type="project" value="InterPro"/>
</dbReference>
<comment type="similarity">
    <text evidence="3">Belongs to the 3-hydroxyacyl-CoA dehydrogenase family.</text>
</comment>
<feature type="domain" description="3-hydroxyacyl-CoA dehydrogenase C-terminal" evidence="12">
    <location>
        <begin position="195"/>
        <end position="294"/>
    </location>
</feature>
<dbReference type="Gene3D" id="3.40.50.720">
    <property type="entry name" value="NAD(P)-binding Rossmann-like Domain"/>
    <property type="match status" value="1"/>
</dbReference>
<keyword evidence="15" id="KW-1185">Reference proteome</keyword>
<evidence type="ECO:0000256" key="3">
    <source>
        <dbReference type="ARBA" id="ARBA00009463"/>
    </source>
</evidence>
<evidence type="ECO:0000256" key="8">
    <source>
        <dbReference type="ARBA" id="ARBA00023027"/>
    </source>
</evidence>
<organism evidence="14 15">
    <name type="scientific">Enemella evansiae</name>
    <dbReference type="NCBI Taxonomy" id="2016499"/>
    <lineage>
        <taxon>Bacteria</taxon>
        <taxon>Bacillati</taxon>
        <taxon>Actinomycetota</taxon>
        <taxon>Actinomycetes</taxon>
        <taxon>Propionibacteriales</taxon>
        <taxon>Propionibacteriaceae</taxon>
        <taxon>Enemella</taxon>
    </lineage>
</organism>
<dbReference type="EC" id="1.1.1.45" evidence="9"/>
<dbReference type="InterPro" id="IPR013328">
    <property type="entry name" value="6PGD_dom2"/>
</dbReference>
<feature type="domain" description="3-hydroxyacyl-CoA dehydrogenase NAD binding" evidence="13">
    <location>
        <begin position="5"/>
        <end position="190"/>
    </location>
</feature>
<dbReference type="GO" id="GO:0006631">
    <property type="term" value="P:fatty acid metabolic process"/>
    <property type="evidence" value="ECO:0007669"/>
    <property type="project" value="InterPro"/>
</dbReference>
<evidence type="ECO:0000256" key="7">
    <source>
        <dbReference type="ARBA" id="ARBA00023002"/>
    </source>
</evidence>
<evidence type="ECO:0000256" key="4">
    <source>
        <dbReference type="ARBA" id="ARBA00011738"/>
    </source>
</evidence>
<comment type="caution">
    <text evidence="14">The sequence shown here is derived from an EMBL/GenBank/DDBJ whole genome shotgun (WGS) entry which is preliminary data.</text>
</comment>
<evidence type="ECO:0000256" key="1">
    <source>
        <dbReference type="ARBA" id="ARBA00004496"/>
    </source>
</evidence>
<dbReference type="PANTHER" id="PTHR48075:SF1">
    <property type="entry name" value="LAMBDA-CRYSTALLIN HOMOLOG"/>
    <property type="match status" value="1"/>
</dbReference>
<evidence type="ECO:0000256" key="5">
    <source>
        <dbReference type="ARBA" id="ARBA00022490"/>
    </source>
</evidence>
<dbReference type="PANTHER" id="PTHR48075">
    <property type="entry name" value="3-HYDROXYACYL-COA DEHYDROGENASE FAMILY PROTEIN"/>
    <property type="match status" value="1"/>
</dbReference>
<dbReference type="SUPFAM" id="SSF51735">
    <property type="entry name" value="NAD(P)-binding Rossmann-fold domains"/>
    <property type="match status" value="1"/>
</dbReference>
<evidence type="ECO:0000256" key="11">
    <source>
        <dbReference type="PIRSR" id="PIRSR000105-1"/>
    </source>
</evidence>
<dbReference type="AlphaFoldDB" id="A0A255GEK8"/>
<dbReference type="Proteomes" id="UP000215896">
    <property type="component" value="Unassembled WGS sequence"/>
</dbReference>
<feature type="site" description="Important for catalytic activity" evidence="11">
    <location>
        <position position="149"/>
    </location>
</feature>
<name>A0A255GEK8_9ACTN</name>
<dbReference type="GO" id="GO:0050104">
    <property type="term" value="F:L-gulonate 3-dehydrogenase activity"/>
    <property type="evidence" value="ECO:0007669"/>
    <property type="project" value="UniProtKB-EC"/>
</dbReference>
<dbReference type="InterPro" id="IPR036291">
    <property type="entry name" value="NAD(P)-bd_dom_sf"/>
</dbReference>
<evidence type="ECO:0000256" key="9">
    <source>
        <dbReference type="ARBA" id="ARBA00038962"/>
    </source>
</evidence>
<keyword evidence="8" id="KW-0520">NAD</keyword>
<accession>A0A255GEK8</accession>
<dbReference type="OrthoDB" id="9771883at2"/>
<dbReference type="InterPro" id="IPR008927">
    <property type="entry name" value="6-PGluconate_DH-like_C_sf"/>
</dbReference>
<reference evidence="14 15" key="1">
    <citation type="submission" date="2017-07" db="EMBL/GenBank/DDBJ databases">
        <title>Draft whole genome sequences of clinical Proprionibacteriaceae strains.</title>
        <authorList>
            <person name="Bernier A.-M."/>
            <person name="Bernard K."/>
            <person name="Domingo M.-C."/>
        </authorList>
    </citation>
    <scope>NUCLEOTIDE SEQUENCE [LARGE SCALE GENOMIC DNA]</scope>
    <source>
        <strain evidence="14 15">NML 030167</strain>
    </source>
</reference>
<evidence type="ECO:0000256" key="2">
    <source>
        <dbReference type="ARBA" id="ARBA00005086"/>
    </source>
</evidence>
<sequence length="319" mass="34614">MSGPIVCVGAGRMGRGIALAYALAGESVVVLDFKRRDAPAYEELKADNEAEIAATLADLVALAHLDEPAAATSARRIRFAPLADADELLAGAAIVYEGVPETRPAKLDALTRIGELVADRVLIASTTSTMLATELAPLVPRPERFLNAHWLNPAYLIPLVELSVHPGTAEWARDRLRDSLTGIGKVPVVLGASPGFIVPRLQALVMNEAARMAAEGVASPAEIDRATRYGLGFRFAALGVLEFIDFGGNDILYHANRYLAEQVDRDRYALPPVIEEHMRTGRNGLRDGRGFYEYDPGQRAAYRRDVLARTLAMLKNFPD</sequence>
<evidence type="ECO:0000313" key="14">
    <source>
        <dbReference type="EMBL" id="OYO14307.1"/>
    </source>
</evidence>
<dbReference type="Gene3D" id="1.10.1040.10">
    <property type="entry name" value="N-(1-d-carboxylethyl)-l-norvaline Dehydrogenase, domain 2"/>
    <property type="match status" value="1"/>
</dbReference>
<dbReference type="EMBL" id="NMVO01000012">
    <property type="protein sequence ID" value="OYO14307.1"/>
    <property type="molecule type" value="Genomic_DNA"/>
</dbReference>
<protein>
    <recommendedName>
        <fullName evidence="10">L-gulonate 3-dehydrogenase</fullName>
        <ecNumber evidence="9">1.1.1.45</ecNumber>
    </recommendedName>
    <alternativeName>
        <fullName evidence="10">L-gulonate 3-dehydrogenase</fullName>
    </alternativeName>
</protein>
<dbReference type="PIRSF" id="PIRSF000105">
    <property type="entry name" value="HCDH"/>
    <property type="match status" value="1"/>
</dbReference>
<dbReference type="InterPro" id="IPR006176">
    <property type="entry name" value="3-OHacyl-CoA_DH_NAD-bd"/>
</dbReference>
<evidence type="ECO:0000313" key="15">
    <source>
        <dbReference type="Proteomes" id="UP000215896"/>
    </source>
</evidence>
<gene>
    <name evidence="14" type="ORF">CGZ94_06700</name>
</gene>
<comment type="subcellular location">
    <subcellularLocation>
        <location evidence="1">Cytoplasm</location>
    </subcellularLocation>
</comment>
<dbReference type="InterPro" id="IPR006108">
    <property type="entry name" value="3HC_DH_C"/>
</dbReference>
<evidence type="ECO:0000259" key="12">
    <source>
        <dbReference type="Pfam" id="PF00725"/>
    </source>
</evidence>
<keyword evidence="7 14" id="KW-0560">Oxidoreductase</keyword>
<comment type="subunit">
    <text evidence="4">Homodimer.</text>
</comment>
<dbReference type="InterPro" id="IPR022694">
    <property type="entry name" value="3-OHacyl-CoA_DH"/>
</dbReference>
<evidence type="ECO:0000256" key="10">
    <source>
        <dbReference type="ARBA" id="ARBA00042709"/>
    </source>
</evidence>
<dbReference type="SUPFAM" id="SSF48179">
    <property type="entry name" value="6-phosphogluconate dehydrogenase C-terminal domain-like"/>
    <property type="match status" value="1"/>
</dbReference>
<dbReference type="RefSeq" id="WP_094405175.1">
    <property type="nucleotide sequence ID" value="NZ_NMVM01000005.1"/>
</dbReference>
<comment type="pathway">
    <text evidence="2">Lipid metabolism; butanoate metabolism.</text>
</comment>
<keyword evidence="5" id="KW-0963">Cytoplasm</keyword>
<dbReference type="GO" id="GO:0005737">
    <property type="term" value="C:cytoplasm"/>
    <property type="evidence" value="ECO:0007669"/>
    <property type="project" value="UniProtKB-SubCell"/>
</dbReference>
<dbReference type="Pfam" id="PF02737">
    <property type="entry name" value="3HCDH_N"/>
    <property type="match status" value="1"/>
</dbReference>
<proteinExistence type="inferred from homology"/>
<keyword evidence="6" id="KW-0597">Phosphoprotein</keyword>
<evidence type="ECO:0000259" key="13">
    <source>
        <dbReference type="Pfam" id="PF02737"/>
    </source>
</evidence>
<evidence type="ECO:0000256" key="6">
    <source>
        <dbReference type="ARBA" id="ARBA00022553"/>
    </source>
</evidence>
<dbReference type="Pfam" id="PF00725">
    <property type="entry name" value="3HCDH"/>
    <property type="match status" value="1"/>
</dbReference>